<dbReference type="HAMAP" id="MF_00201">
    <property type="entry name" value="RecO"/>
    <property type="match status" value="1"/>
</dbReference>
<comment type="function">
    <text evidence="7">Involved in DNA repair and RecF pathway recombination.</text>
</comment>
<protein>
    <recommendedName>
        <fullName evidence="2 7">DNA repair protein RecO</fullName>
    </recommendedName>
    <alternativeName>
        <fullName evidence="6 7">Recombination protein O</fullName>
    </alternativeName>
</protein>
<dbReference type="InterPro" id="IPR012340">
    <property type="entry name" value="NA-bd_OB-fold"/>
</dbReference>
<dbReference type="GO" id="GO:0043590">
    <property type="term" value="C:bacterial nucleoid"/>
    <property type="evidence" value="ECO:0007669"/>
    <property type="project" value="TreeGrafter"/>
</dbReference>
<dbReference type="Proteomes" id="UP000229523">
    <property type="component" value="Unassembled WGS sequence"/>
</dbReference>
<evidence type="ECO:0000256" key="2">
    <source>
        <dbReference type="ARBA" id="ARBA00021310"/>
    </source>
</evidence>
<dbReference type="Gene3D" id="1.20.1440.120">
    <property type="entry name" value="Recombination protein O, C-terminal domain"/>
    <property type="match status" value="1"/>
</dbReference>
<evidence type="ECO:0000313" key="9">
    <source>
        <dbReference type="EMBL" id="RAI82400.1"/>
    </source>
</evidence>
<dbReference type="RefSeq" id="WP_099578492.1">
    <property type="nucleotide sequence ID" value="NZ_MJBI02000001.1"/>
</dbReference>
<dbReference type="Pfam" id="PF11967">
    <property type="entry name" value="RecO_N"/>
    <property type="match status" value="1"/>
</dbReference>
<evidence type="ECO:0000256" key="5">
    <source>
        <dbReference type="ARBA" id="ARBA00023204"/>
    </source>
</evidence>
<comment type="caution">
    <text evidence="9">The sequence shown here is derived from an EMBL/GenBank/DDBJ whole genome shotgun (WGS) entry which is preliminary data.</text>
</comment>
<evidence type="ECO:0000256" key="4">
    <source>
        <dbReference type="ARBA" id="ARBA00023172"/>
    </source>
</evidence>
<evidence type="ECO:0000313" key="10">
    <source>
        <dbReference type="Proteomes" id="UP000229523"/>
    </source>
</evidence>
<dbReference type="InterPro" id="IPR042242">
    <property type="entry name" value="RecO_C"/>
</dbReference>
<evidence type="ECO:0000256" key="1">
    <source>
        <dbReference type="ARBA" id="ARBA00007452"/>
    </source>
</evidence>
<evidence type="ECO:0000256" key="3">
    <source>
        <dbReference type="ARBA" id="ARBA00022763"/>
    </source>
</evidence>
<feature type="domain" description="DNA replication/recombination mediator RecO N-terminal" evidence="8">
    <location>
        <begin position="1"/>
        <end position="76"/>
    </location>
</feature>
<dbReference type="SUPFAM" id="SSF57863">
    <property type="entry name" value="ArfGap/RecO-like zinc finger"/>
    <property type="match status" value="1"/>
</dbReference>
<accession>A0A2G5NVC2</accession>
<dbReference type="SUPFAM" id="SSF50249">
    <property type="entry name" value="Nucleic acid-binding proteins"/>
    <property type="match status" value="1"/>
</dbReference>
<gene>
    <name evidence="7 9" type="primary">recO</name>
    <name evidence="9" type="ORF">BFS35_001575</name>
</gene>
<keyword evidence="10" id="KW-1185">Reference proteome</keyword>
<dbReference type="PANTHER" id="PTHR33991:SF1">
    <property type="entry name" value="DNA REPAIR PROTEIN RECO"/>
    <property type="match status" value="1"/>
</dbReference>
<name>A0A2G5NVC2_9STAP</name>
<reference evidence="9 10" key="1">
    <citation type="journal article" date="2018" name="Front. Microbiol.">
        <title>Description and Comparative Genomics of Macrococcus caseolyticus subsp. hominis subsp. nov., Macrococcus goetzii sp. nov., Macrococcus epidermidis sp. nov., and Macrococcus bohemicus sp. nov., Novel Macrococci From Human Clinical Material With Virulence Potential and Suspected Uptake of Foreign DNA by Natural Transformation.</title>
        <authorList>
            <person name="Maslanova I."/>
            <person name="Wertheimer Z."/>
            <person name="Sedlacek I."/>
            <person name="Svec P."/>
            <person name="Indrakova A."/>
            <person name="Kovarovic V."/>
            <person name="Schumann P."/>
            <person name="Sproer C."/>
            <person name="Kralova S."/>
            <person name="Sedo O."/>
            <person name="Kristofova L."/>
            <person name="Vrbovska V."/>
            <person name="Fuzik T."/>
            <person name="Petras P."/>
            <person name="Zdrahal Z."/>
            <person name="Ruzickova V."/>
            <person name="Doskar J."/>
            <person name="Pantucek R."/>
        </authorList>
    </citation>
    <scope>NUCLEOTIDE SEQUENCE [LARGE SCALE GENOMIC DNA]</scope>
    <source>
        <strain evidence="9 10">CCM 4927</strain>
    </source>
</reference>
<dbReference type="AlphaFoldDB" id="A0A2G5NVC2"/>
<keyword evidence="3 7" id="KW-0227">DNA damage</keyword>
<comment type="similarity">
    <text evidence="1 7">Belongs to the RecO family.</text>
</comment>
<proteinExistence type="inferred from homology"/>
<dbReference type="PANTHER" id="PTHR33991">
    <property type="entry name" value="DNA REPAIR PROTEIN RECO"/>
    <property type="match status" value="1"/>
</dbReference>
<dbReference type="Pfam" id="PF02565">
    <property type="entry name" value="RecO_C"/>
    <property type="match status" value="1"/>
</dbReference>
<dbReference type="InterPro" id="IPR003717">
    <property type="entry name" value="RecO"/>
</dbReference>
<dbReference type="GO" id="GO:0006302">
    <property type="term" value="P:double-strand break repair"/>
    <property type="evidence" value="ECO:0007669"/>
    <property type="project" value="TreeGrafter"/>
</dbReference>
<dbReference type="Gene3D" id="2.40.50.140">
    <property type="entry name" value="Nucleic acid-binding proteins"/>
    <property type="match status" value="1"/>
</dbReference>
<dbReference type="InterPro" id="IPR022572">
    <property type="entry name" value="DNA_rep/recomb_RecO_N"/>
</dbReference>
<organism evidence="9 10">
    <name type="scientific">Macrococcoides goetzii</name>
    <dbReference type="NCBI Taxonomy" id="1891097"/>
    <lineage>
        <taxon>Bacteria</taxon>
        <taxon>Bacillati</taxon>
        <taxon>Bacillota</taxon>
        <taxon>Bacilli</taxon>
        <taxon>Bacillales</taxon>
        <taxon>Staphylococcaceae</taxon>
        <taxon>Macrococcoides</taxon>
    </lineage>
</organism>
<evidence type="ECO:0000256" key="6">
    <source>
        <dbReference type="ARBA" id="ARBA00033409"/>
    </source>
</evidence>
<keyword evidence="5 7" id="KW-0234">DNA repair</keyword>
<sequence>MLKKSVGIVIKRVEYGDNHLIITFLNEAGIKVAVMARNARKSTKFGAGLDLFYENLFIFSQFKGMGTLSSVDTIESHYPIRSDIMKLTYAQYIVELIDRGLDDDTSNKLVFQLLKFGLDRISQGDDEALIALFVSLKMMALYGYEPNFKYSVHDGAMDHKDFVAYSFKYNSVVTKFGEIDDPHAIRISNKALYMLYLLDEVPLDKVSGMKISDEVVREMESLVFKMYDEFVGVYLKSRKIIEQLNQMNQQ</sequence>
<dbReference type="NCBIfam" id="TIGR00613">
    <property type="entry name" value="reco"/>
    <property type="match status" value="1"/>
</dbReference>
<dbReference type="EMBL" id="MJBI02000001">
    <property type="protein sequence ID" value="RAI82400.1"/>
    <property type="molecule type" value="Genomic_DNA"/>
</dbReference>
<keyword evidence="4 7" id="KW-0233">DNA recombination</keyword>
<dbReference type="InterPro" id="IPR037278">
    <property type="entry name" value="ARFGAP/RecO"/>
</dbReference>
<dbReference type="GO" id="GO:0006310">
    <property type="term" value="P:DNA recombination"/>
    <property type="evidence" value="ECO:0007669"/>
    <property type="project" value="UniProtKB-UniRule"/>
</dbReference>
<evidence type="ECO:0000259" key="8">
    <source>
        <dbReference type="Pfam" id="PF11967"/>
    </source>
</evidence>
<evidence type="ECO:0000256" key="7">
    <source>
        <dbReference type="HAMAP-Rule" id="MF_00201"/>
    </source>
</evidence>